<evidence type="ECO:0000313" key="1">
    <source>
        <dbReference type="EMBL" id="JAP32195.1"/>
    </source>
</evidence>
<accession>A0A0V0II94</accession>
<sequence>MMQSTPGTMQDTPPMRFVTTRKAALMKIAEVVIITSEREIIESDECELVTEVAHTSVSVEWLALLIHICRVTGFWKVHHD</sequence>
<organism evidence="1">
    <name type="scientific">Solanum chacoense</name>
    <name type="common">Chaco potato</name>
    <dbReference type="NCBI Taxonomy" id="4108"/>
    <lineage>
        <taxon>Eukaryota</taxon>
        <taxon>Viridiplantae</taxon>
        <taxon>Streptophyta</taxon>
        <taxon>Embryophyta</taxon>
        <taxon>Tracheophyta</taxon>
        <taxon>Spermatophyta</taxon>
        <taxon>Magnoliopsida</taxon>
        <taxon>eudicotyledons</taxon>
        <taxon>Gunneridae</taxon>
        <taxon>Pentapetalae</taxon>
        <taxon>asterids</taxon>
        <taxon>lamiids</taxon>
        <taxon>Solanales</taxon>
        <taxon>Solanaceae</taxon>
        <taxon>Solanoideae</taxon>
        <taxon>Solaneae</taxon>
        <taxon>Solanum</taxon>
    </lineage>
</organism>
<name>A0A0V0II94_SOLCH</name>
<protein>
    <submittedName>
        <fullName evidence="1">Putative ovule protein</fullName>
    </submittedName>
</protein>
<reference evidence="1" key="1">
    <citation type="submission" date="2015-12" db="EMBL/GenBank/DDBJ databases">
        <title>Gene expression during late stages of embryo sac development: a critical building block for successful pollen-pistil interactions.</title>
        <authorList>
            <person name="Liu Y."/>
            <person name="Joly V."/>
            <person name="Sabar M."/>
            <person name="Matton D.P."/>
        </authorList>
    </citation>
    <scope>NUCLEOTIDE SEQUENCE</scope>
</reference>
<dbReference type="AlphaFoldDB" id="A0A0V0II94"/>
<proteinExistence type="predicted"/>
<dbReference type="EMBL" id="GEDG01006278">
    <property type="protein sequence ID" value="JAP32195.1"/>
    <property type="molecule type" value="Transcribed_RNA"/>
</dbReference>